<evidence type="ECO:0000256" key="6">
    <source>
        <dbReference type="ARBA" id="ARBA00022833"/>
    </source>
</evidence>
<keyword evidence="10" id="KW-0804">Transcription</keyword>
<dbReference type="RefSeq" id="XP_065671159.1">
    <property type="nucleotide sequence ID" value="XM_065815087.1"/>
</dbReference>
<evidence type="ECO:0000256" key="8">
    <source>
        <dbReference type="ARBA" id="ARBA00023125"/>
    </source>
</evidence>
<comment type="subcellular location">
    <subcellularLocation>
        <location evidence="2">Nucleus</location>
    </subcellularLocation>
</comment>
<keyword evidence="7" id="KW-0805">Transcription regulation</keyword>
<dbReference type="Proteomes" id="UP001652625">
    <property type="component" value="Chromosome 13"/>
</dbReference>
<feature type="domain" description="p53 DNA-binding" evidence="12">
    <location>
        <begin position="106"/>
        <end position="277"/>
    </location>
</feature>
<evidence type="ECO:0000313" key="14">
    <source>
        <dbReference type="RefSeq" id="XP_065671159.1"/>
    </source>
</evidence>
<dbReference type="PANTHER" id="PTHR11447">
    <property type="entry name" value="CELLULAR TUMOR ANTIGEN P53"/>
    <property type="match status" value="1"/>
</dbReference>
<dbReference type="CDD" id="cd08367">
    <property type="entry name" value="P53"/>
    <property type="match status" value="1"/>
</dbReference>
<evidence type="ECO:0000256" key="3">
    <source>
        <dbReference type="ARBA" id="ARBA00006167"/>
    </source>
</evidence>
<keyword evidence="11" id="KW-0539">Nucleus</keyword>
<protein>
    <submittedName>
        <fullName evidence="14">Cellular tumor antigen p53 isoform X2</fullName>
    </submittedName>
</protein>
<proteinExistence type="inferred from homology"/>
<dbReference type="GeneID" id="100207213"/>
<comment type="similarity">
    <text evidence="3">Belongs to the p53 family.</text>
</comment>
<dbReference type="SUPFAM" id="SSF49417">
    <property type="entry name" value="p53-like transcription factors"/>
    <property type="match status" value="1"/>
</dbReference>
<dbReference type="Pfam" id="PF00870">
    <property type="entry name" value="P53"/>
    <property type="match status" value="1"/>
</dbReference>
<evidence type="ECO:0000256" key="2">
    <source>
        <dbReference type="ARBA" id="ARBA00004123"/>
    </source>
</evidence>
<keyword evidence="8" id="KW-0238">DNA-binding</keyword>
<evidence type="ECO:0000256" key="7">
    <source>
        <dbReference type="ARBA" id="ARBA00023015"/>
    </source>
</evidence>
<accession>A0ABM4D9X6</accession>
<dbReference type="InterPro" id="IPR011615">
    <property type="entry name" value="p53_DNA-bd"/>
</dbReference>
<keyword evidence="13" id="KW-1185">Reference proteome</keyword>
<keyword evidence="5" id="KW-0479">Metal-binding</keyword>
<keyword evidence="9" id="KW-0010">Activator</keyword>
<evidence type="ECO:0000256" key="9">
    <source>
        <dbReference type="ARBA" id="ARBA00023159"/>
    </source>
</evidence>
<dbReference type="InterPro" id="IPR008967">
    <property type="entry name" value="p53-like_TF_DNA-bd_sf"/>
</dbReference>
<dbReference type="InterPro" id="IPR002117">
    <property type="entry name" value="p53_tumour_suppressor"/>
</dbReference>
<dbReference type="Gene3D" id="2.60.40.720">
    <property type="match status" value="1"/>
</dbReference>
<name>A0ABM4D9X6_HYDVU</name>
<evidence type="ECO:0000256" key="11">
    <source>
        <dbReference type="ARBA" id="ARBA00023242"/>
    </source>
</evidence>
<keyword evidence="4" id="KW-0053">Apoptosis</keyword>
<evidence type="ECO:0000256" key="5">
    <source>
        <dbReference type="ARBA" id="ARBA00022723"/>
    </source>
</evidence>
<organism evidence="13 14">
    <name type="scientific">Hydra vulgaris</name>
    <name type="common">Hydra</name>
    <name type="synonym">Hydra attenuata</name>
    <dbReference type="NCBI Taxonomy" id="6087"/>
    <lineage>
        <taxon>Eukaryota</taxon>
        <taxon>Metazoa</taxon>
        <taxon>Cnidaria</taxon>
        <taxon>Hydrozoa</taxon>
        <taxon>Hydroidolina</taxon>
        <taxon>Anthoathecata</taxon>
        <taxon>Aplanulata</taxon>
        <taxon>Hydridae</taxon>
        <taxon>Hydra</taxon>
    </lineage>
</organism>
<evidence type="ECO:0000256" key="1">
    <source>
        <dbReference type="ARBA" id="ARBA00001947"/>
    </source>
</evidence>
<gene>
    <name evidence="14" type="primary">LOC100207213</name>
</gene>
<comment type="cofactor">
    <cofactor evidence="1">
        <name>Zn(2+)</name>
        <dbReference type="ChEBI" id="CHEBI:29105"/>
    </cofactor>
</comment>
<evidence type="ECO:0000259" key="12">
    <source>
        <dbReference type="Pfam" id="PF00870"/>
    </source>
</evidence>
<sequence length="361" mass="40720">MTSSSEFETDCSQQTECPLTLDTYNQLREHCQLDSQELLDLCGSSGEIKTSESFGTVEISESSGAIETSESSGEFKPKCPKSVKNKTLSSLSTNTQVNNSFKGRYNFNFNFVVEEEPPTKCCTLTYSKLLNKLFVRTDQLVIFPFSVISLPKKIKLQSFLMYKGKNNIVERCPNHLQKEGNLANRHHVLQVNSLTDAVYLKDEIGYKVVSVPRIYDSTSFSETYKFGCSSQCRWGIDRSPIIIVCQLVFKDTIVGSEMLEVNVSQCPGRDRMNAEKKYKKSLATITLPVDSVKQSMTYESSTAVFKETEFEFKKNKIAQSVKPVNASERQKNQYRLTVRGRLKAAKLAAISAILTEHPELF</sequence>
<reference evidence="14" key="1">
    <citation type="submission" date="2025-08" db="UniProtKB">
        <authorList>
            <consortium name="RefSeq"/>
        </authorList>
    </citation>
    <scope>IDENTIFICATION</scope>
</reference>
<evidence type="ECO:0000256" key="4">
    <source>
        <dbReference type="ARBA" id="ARBA00022703"/>
    </source>
</evidence>
<dbReference type="PRINTS" id="PR00386">
    <property type="entry name" value="P53SUPPRESSR"/>
</dbReference>
<evidence type="ECO:0000256" key="10">
    <source>
        <dbReference type="ARBA" id="ARBA00023163"/>
    </source>
</evidence>
<dbReference type="PANTHER" id="PTHR11447:SF16">
    <property type="entry name" value="P53 PROTEIN LONG FORM VARIANT 1"/>
    <property type="match status" value="1"/>
</dbReference>
<dbReference type="InterPro" id="IPR012346">
    <property type="entry name" value="p53/RUNT-type_TF_DNA-bd_sf"/>
</dbReference>
<evidence type="ECO:0000313" key="13">
    <source>
        <dbReference type="Proteomes" id="UP001652625"/>
    </source>
</evidence>
<keyword evidence="6" id="KW-0862">Zinc</keyword>